<proteinExistence type="predicted"/>
<evidence type="ECO:0000313" key="2">
    <source>
        <dbReference type="Proteomes" id="UP001066276"/>
    </source>
</evidence>
<reference evidence="1" key="1">
    <citation type="journal article" date="2022" name="bioRxiv">
        <title>Sequencing and chromosome-scale assembly of the giantPleurodeles waltlgenome.</title>
        <authorList>
            <person name="Brown T."/>
            <person name="Elewa A."/>
            <person name="Iarovenko S."/>
            <person name="Subramanian E."/>
            <person name="Araus A.J."/>
            <person name="Petzold A."/>
            <person name="Susuki M."/>
            <person name="Suzuki K.-i.T."/>
            <person name="Hayashi T."/>
            <person name="Toyoda A."/>
            <person name="Oliveira C."/>
            <person name="Osipova E."/>
            <person name="Leigh N.D."/>
            <person name="Simon A."/>
            <person name="Yun M.H."/>
        </authorList>
    </citation>
    <scope>NUCLEOTIDE SEQUENCE</scope>
    <source>
        <strain evidence="1">20211129_DDA</strain>
        <tissue evidence="1">Liver</tissue>
    </source>
</reference>
<protein>
    <submittedName>
        <fullName evidence="1">Uncharacterized protein</fullName>
    </submittedName>
</protein>
<name>A0AAV7NGD3_PLEWA</name>
<accession>A0AAV7NGD3</accession>
<dbReference type="AlphaFoldDB" id="A0AAV7NGD3"/>
<dbReference type="EMBL" id="JANPWB010000012">
    <property type="protein sequence ID" value="KAJ1114536.1"/>
    <property type="molecule type" value="Genomic_DNA"/>
</dbReference>
<evidence type="ECO:0000313" key="1">
    <source>
        <dbReference type="EMBL" id="KAJ1114536.1"/>
    </source>
</evidence>
<gene>
    <name evidence="1" type="ORF">NDU88_002771</name>
</gene>
<dbReference type="Proteomes" id="UP001066276">
    <property type="component" value="Chromosome 8"/>
</dbReference>
<comment type="caution">
    <text evidence="1">The sequence shown here is derived from an EMBL/GenBank/DDBJ whole genome shotgun (WGS) entry which is preliminary data.</text>
</comment>
<keyword evidence="2" id="KW-1185">Reference proteome</keyword>
<sequence>MAADEAVSISAEECNTAPLVPYAREITEDTDVDNEAVNLTPGLQIGFPQLSTDDPSVEGDDYATMAADEAVSISAEECNTAPLVPHAREITEDTDVDNEAVNLTPGLQIGESRPLRSARSGSRKRCLTQDAGEEDASTHLFLDWRHPYSAVTACKTNT</sequence>
<organism evidence="1 2">
    <name type="scientific">Pleurodeles waltl</name>
    <name type="common">Iberian ribbed newt</name>
    <dbReference type="NCBI Taxonomy" id="8319"/>
    <lineage>
        <taxon>Eukaryota</taxon>
        <taxon>Metazoa</taxon>
        <taxon>Chordata</taxon>
        <taxon>Craniata</taxon>
        <taxon>Vertebrata</taxon>
        <taxon>Euteleostomi</taxon>
        <taxon>Amphibia</taxon>
        <taxon>Batrachia</taxon>
        <taxon>Caudata</taxon>
        <taxon>Salamandroidea</taxon>
        <taxon>Salamandridae</taxon>
        <taxon>Pleurodelinae</taxon>
        <taxon>Pleurodeles</taxon>
    </lineage>
</organism>